<keyword evidence="1" id="KW-1133">Transmembrane helix</keyword>
<comment type="caution">
    <text evidence="2">The sequence shown here is derived from an EMBL/GenBank/DDBJ whole genome shotgun (WGS) entry which is preliminary data.</text>
</comment>
<evidence type="ECO:0000256" key="1">
    <source>
        <dbReference type="SAM" id="Phobius"/>
    </source>
</evidence>
<evidence type="ECO:0000313" key="3">
    <source>
        <dbReference type="Proteomes" id="UP001153069"/>
    </source>
</evidence>
<proteinExistence type="predicted"/>
<dbReference type="OrthoDB" id="39955at2759"/>
<keyword evidence="1" id="KW-0472">Membrane</keyword>
<keyword evidence="1" id="KW-0812">Transmembrane</keyword>
<protein>
    <submittedName>
        <fullName evidence="2">Uncharacterized protein</fullName>
    </submittedName>
</protein>
<gene>
    <name evidence="2" type="ORF">SEMRO_174_G076780.1</name>
</gene>
<accession>A0A9N8DJE6</accession>
<evidence type="ECO:0000313" key="2">
    <source>
        <dbReference type="EMBL" id="CAB9503724.1"/>
    </source>
</evidence>
<name>A0A9N8DJE6_9STRA</name>
<sequence length="481" mass="55258">MRDLMTNSREKAKQKKKQFHLIGIGFVLGFIVSSVAILNIQVLLHRLRQQHHGSSNETGLLHIDDESNTDSPVAIQATSFSDSSPDGSKVSPQLQSSRALSSSLNNVRILVAIAAFDFNQIPHLESILDSYHDICVAGAKVDVVVHATVAYPVTFIDLLNSRFTCQDFAIQIVLKPPSVRLHLVDCHRQLFYERIHDYDLFVYTEEDIQVTPRTVATYLEETHRVQQLLEGSTQYHPSDFNVGIVRYEYNYPSNVVIDDKTRHAVQNVTRVYWEHSSYKGSLIPNGIDQVAQDSKLQERYVGMKNHHQGMFLATQDLLLAWKDRRHCNFDVVKNRPGVGGQPAEGTQRVWMSSQQLFGKRHCNVQQVLPKDKFGALTVLHVPNKNYRRVGKYRKRVFSDGTEEFDQTPDLLTALQLHLAIRKEWPTKPQHPYRGTITMIDEVTQKRTQLLERRMKEYRDYVNRGGTLSDYDFTRTLLVEEE</sequence>
<feature type="transmembrane region" description="Helical" evidence="1">
    <location>
        <begin position="21"/>
        <end position="44"/>
    </location>
</feature>
<organism evidence="2 3">
    <name type="scientific">Seminavis robusta</name>
    <dbReference type="NCBI Taxonomy" id="568900"/>
    <lineage>
        <taxon>Eukaryota</taxon>
        <taxon>Sar</taxon>
        <taxon>Stramenopiles</taxon>
        <taxon>Ochrophyta</taxon>
        <taxon>Bacillariophyta</taxon>
        <taxon>Bacillariophyceae</taxon>
        <taxon>Bacillariophycidae</taxon>
        <taxon>Naviculales</taxon>
        <taxon>Naviculaceae</taxon>
        <taxon>Seminavis</taxon>
    </lineage>
</organism>
<dbReference type="EMBL" id="CAICTM010000173">
    <property type="protein sequence ID" value="CAB9503724.1"/>
    <property type="molecule type" value="Genomic_DNA"/>
</dbReference>
<reference evidence="2" key="1">
    <citation type="submission" date="2020-06" db="EMBL/GenBank/DDBJ databases">
        <authorList>
            <consortium name="Plant Systems Biology data submission"/>
        </authorList>
    </citation>
    <scope>NUCLEOTIDE SEQUENCE</scope>
    <source>
        <strain evidence="2">D6</strain>
    </source>
</reference>
<dbReference type="Proteomes" id="UP001153069">
    <property type="component" value="Unassembled WGS sequence"/>
</dbReference>
<dbReference type="AlphaFoldDB" id="A0A9N8DJE6"/>
<keyword evidence="3" id="KW-1185">Reference proteome</keyword>